<evidence type="ECO:0000256" key="9">
    <source>
        <dbReference type="ARBA" id="ARBA00022801"/>
    </source>
</evidence>
<evidence type="ECO:0000256" key="6">
    <source>
        <dbReference type="ARBA" id="ARBA00022512"/>
    </source>
</evidence>
<dbReference type="SUPFAM" id="SSF101148">
    <property type="entry name" value="Plant invertase/pectin methylesterase inhibitor"/>
    <property type="match status" value="1"/>
</dbReference>
<keyword evidence="13" id="KW-0961">Cell wall biogenesis/degradation</keyword>
<comment type="pathway">
    <text evidence="2 17">Glycan metabolism; pectin degradation; 2-dehydro-3-deoxy-D-gluconate from pectin: step 1/5.</text>
</comment>
<evidence type="ECO:0000256" key="14">
    <source>
        <dbReference type="ARBA" id="ARBA00047928"/>
    </source>
</evidence>
<dbReference type="KEGG" id="aprc:113863757"/>
<evidence type="ECO:0000256" key="1">
    <source>
        <dbReference type="ARBA" id="ARBA00004191"/>
    </source>
</evidence>
<evidence type="ECO:0000256" key="2">
    <source>
        <dbReference type="ARBA" id="ARBA00005184"/>
    </source>
</evidence>
<keyword evidence="11" id="KW-1015">Disulfide bond</keyword>
<dbReference type="Pfam" id="PF01095">
    <property type="entry name" value="Pectinesterase"/>
    <property type="match status" value="1"/>
</dbReference>
<keyword evidence="6" id="KW-0134">Cell wall</keyword>
<evidence type="ECO:0000256" key="13">
    <source>
        <dbReference type="ARBA" id="ARBA00023316"/>
    </source>
</evidence>
<evidence type="ECO:0000256" key="7">
    <source>
        <dbReference type="ARBA" id="ARBA00022525"/>
    </source>
</evidence>
<dbReference type="InterPro" id="IPR006501">
    <property type="entry name" value="Pectinesterase_inhib_dom"/>
</dbReference>
<dbReference type="InterPro" id="IPR011050">
    <property type="entry name" value="Pectin_lyase_fold/virulence"/>
</dbReference>
<evidence type="ECO:0000256" key="16">
    <source>
        <dbReference type="PROSITE-ProRule" id="PRU10040"/>
    </source>
</evidence>
<evidence type="ECO:0000256" key="10">
    <source>
        <dbReference type="ARBA" id="ARBA00023085"/>
    </source>
</evidence>
<dbReference type="AlphaFoldDB" id="A0A8B8LA92"/>
<dbReference type="GO" id="GO:0045490">
    <property type="term" value="P:pectin catabolic process"/>
    <property type="evidence" value="ECO:0007669"/>
    <property type="project" value="UniProtKB-UniRule"/>
</dbReference>
<keyword evidence="10 17" id="KW-0063">Aspartyl esterase</keyword>
<dbReference type="GO" id="GO:0042545">
    <property type="term" value="P:cell wall modification"/>
    <property type="evidence" value="ECO:0007669"/>
    <property type="project" value="UniProtKB-UniRule"/>
</dbReference>
<dbReference type="GO" id="GO:0004857">
    <property type="term" value="F:enzyme inhibitor activity"/>
    <property type="evidence" value="ECO:0007669"/>
    <property type="project" value="InterPro"/>
</dbReference>
<comment type="similarity">
    <text evidence="3">In the N-terminal section; belongs to the PMEI family.</text>
</comment>
<dbReference type="GeneID" id="113863757"/>
<sequence>MASKLSYSLSTMLTFLVLLPLFVSISFADTVPNPTTPVSPGTACKSTPDPSYCKSVLPPRNGNVYDYGRFSVKQSLSQARKFLNLIDKYLAGRSTLSATAIRALQDCRTLGELNFDFLSSSFQTVNKTTRFLPSFQADDIQTLLSAILTNQQTCLDGLTDTASAWRVRNGLTVPLSNDTKLYSVSLALFTKGWVPKTKTNANHPTTKQLGFRNGRLPLKMSSRTRAIYESVSRRKLLQSSVGNQVLVRDVVTVSQDGSGNFTTINDAIAAAPNKSVSTDGYFLIYVTAGVYEEYVSIDKRKTYLMMIGDGINKTIITGNRSVIDGWTTFSSATFAVVGQGFVGVNMTIRNTAGAAKHQAVAIRNGADLSTFYSCRFEGYQDTLYVHSLRQFYRECDIYGTVDFIFGNAKVVFQSCNMYPRLPMSGQFNAITAQGRTDPNQDTGISIHNCTIRAADDLAASNGAAETYLGRPWKEYSRTIYMQTLMDSVVNAAGWREWDGNFALSTLYYAEFNNSGPGSNTGNRVTWPGYHLINATDAANFTVSSFLLGDDWLPQTGVAYTNNLI</sequence>
<proteinExistence type="inferred from homology"/>
<dbReference type="InterPro" id="IPR035513">
    <property type="entry name" value="Invertase/methylesterase_inhib"/>
</dbReference>
<evidence type="ECO:0000256" key="3">
    <source>
        <dbReference type="ARBA" id="ARBA00006027"/>
    </source>
</evidence>
<protein>
    <recommendedName>
        <fullName evidence="5 17">Pectinesterase</fullName>
        <ecNumber evidence="5 17">3.1.1.11</ecNumber>
    </recommendedName>
</protein>
<dbReference type="SMART" id="SM00856">
    <property type="entry name" value="PMEI"/>
    <property type="match status" value="1"/>
</dbReference>
<dbReference type="Proteomes" id="UP000694853">
    <property type="component" value="Unplaced"/>
</dbReference>
<dbReference type="FunFam" id="1.20.140.40:FF:000004">
    <property type="entry name" value="Pectinesterase"/>
    <property type="match status" value="1"/>
</dbReference>
<reference evidence="19" key="1">
    <citation type="journal article" date="2019" name="Toxins">
        <title>Detection of Abrin-Like and Prepropulchellin-Like Toxin Genes and Transcripts Using Whole Genome Sequencing and Full-Length Transcript Sequencing of Abrus precatorius.</title>
        <authorList>
            <person name="Hovde B.T."/>
            <person name="Daligault H.E."/>
            <person name="Hanschen E.R."/>
            <person name="Kunde Y.A."/>
            <person name="Johnson M.B."/>
            <person name="Starkenburg S.R."/>
            <person name="Johnson S.L."/>
        </authorList>
    </citation>
    <scope>NUCLEOTIDE SEQUENCE [LARGE SCALE GENOMIC DNA]</scope>
</reference>
<evidence type="ECO:0000313" key="20">
    <source>
        <dbReference type="RefSeq" id="XP_027353251.1"/>
    </source>
</evidence>
<accession>A0A8B8LA92</accession>
<dbReference type="InterPro" id="IPR012334">
    <property type="entry name" value="Pectin_lyas_fold"/>
</dbReference>
<dbReference type="PANTHER" id="PTHR31707">
    <property type="entry name" value="PECTINESTERASE"/>
    <property type="match status" value="1"/>
</dbReference>
<evidence type="ECO:0000259" key="18">
    <source>
        <dbReference type="SMART" id="SM00856"/>
    </source>
</evidence>
<dbReference type="InterPro" id="IPR000070">
    <property type="entry name" value="Pectinesterase_cat"/>
</dbReference>
<dbReference type="EC" id="3.1.1.11" evidence="5 17"/>
<evidence type="ECO:0000256" key="5">
    <source>
        <dbReference type="ARBA" id="ARBA00013229"/>
    </source>
</evidence>
<dbReference type="Gene3D" id="2.160.20.10">
    <property type="entry name" value="Single-stranded right-handed beta-helix, Pectin lyase-like"/>
    <property type="match status" value="1"/>
</dbReference>
<comment type="similarity">
    <text evidence="4">In the C-terminal section; belongs to the pectinesterase family.</text>
</comment>
<keyword evidence="19" id="KW-1185">Reference proteome</keyword>
<dbReference type="SUPFAM" id="SSF51126">
    <property type="entry name" value="Pectin lyase-like"/>
    <property type="match status" value="1"/>
</dbReference>
<reference evidence="20" key="2">
    <citation type="submission" date="2025-08" db="UniProtKB">
        <authorList>
            <consortium name="RefSeq"/>
        </authorList>
    </citation>
    <scope>IDENTIFICATION</scope>
    <source>
        <tissue evidence="20">Young leaves</tissue>
    </source>
</reference>
<dbReference type="UniPathway" id="UPA00545">
    <property type="reaction ID" value="UER00823"/>
</dbReference>
<dbReference type="OrthoDB" id="2019149at2759"/>
<keyword evidence="9 17" id="KW-0378">Hydrolase</keyword>
<dbReference type="CDD" id="cd15798">
    <property type="entry name" value="PMEI-like_3"/>
    <property type="match status" value="1"/>
</dbReference>
<evidence type="ECO:0000256" key="4">
    <source>
        <dbReference type="ARBA" id="ARBA00007786"/>
    </source>
</evidence>
<evidence type="ECO:0000256" key="17">
    <source>
        <dbReference type="RuleBase" id="RU000589"/>
    </source>
</evidence>
<comment type="subcellular location">
    <subcellularLocation>
        <location evidence="1">Secreted</location>
        <location evidence="1">Cell wall</location>
    </subcellularLocation>
</comment>
<comment type="catalytic activity">
    <reaction evidence="14 17">
        <text>[(1-&gt;4)-alpha-D-galacturonosyl methyl ester](n) + n H2O = [(1-&gt;4)-alpha-D-galacturonosyl](n) + n methanol + n H(+)</text>
        <dbReference type="Rhea" id="RHEA:22380"/>
        <dbReference type="Rhea" id="RHEA-COMP:14570"/>
        <dbReference type="Rhea" id="RHEA-COMP:14573"/>
        <dbReference type="ChEBI" id="CHEBI:15377"/>
        <dbReference type="ChEBI" id="CHEBI:15378"/>
        <dbReference type="ChEBI" id="CHEBI:17790"/>
        <dbReference type="ChEBI" id="CHEBI:140522"/>
        <dbReference type="ChEBI" id="CHEBI:140523"/>
        <dbReference type="EC" id="3.1.1.11"/>
    </reaction>
</comment>
<gene>
    <name evidence="20" type="primary">LOC113863757</name>
</gene>
<feature type="active site" evidence="16">
    <location>
        <position position="402"/>
    </location>
</feature>
<dbReference type="FunFam" id="2.160.20.10:FF:000001">
    <property type="entry name" value="Pectinesterase"/>
    <property type="match status" value="1"/>
</dbReference>
<evidence type="ECO:0000256" key="11">
    <source>
        <dbReference type="ARBA" id="ARBA00023157"/>
    </source>
</evidence>
<keyword evidence="7" id="KW-0964">Secreted</keyword>
<dbReference type="NCBIfam" id="TIGR01614">
    <property type="entry name" value="PME_inhib"/>
    <property type="match status" value="1"/>
</dbReference>
<dbReference type="RefSeq" id="XP_027353251.1">
    <property type="nucleotide sequence ID" value="XM_027497450.1"/>
</dbReference>
<evidence type="ECO:0000256" key="12">
    <source>
        <dbReference type="ARBA" id="ARBA00023180"/>
    </source>
</evidence>
<dbReference type="Gene3D" id="1.20.140.40">
    <property type="entry name" value="Invertase/pectin methylesterase inhibitor family protein"/>
    <property type="match status" value="1"/>
</dbReference>
<dbReference type="Pfam" id="PF04043">
    <property type="entry name" value="PMEI"/>
    <property type="match status" value="1"/>
</dbReference>
<evidence type="ECO:0000256" key="15">
    <source>
        <dbReference type="ARBA" id="ARBA00057335"/>
    </source>
</evidence>
<evidence type="ECO:0000256" key="8">
    <source>
        <dbReference type="ARBA" id="ARBA00022729"/>
    </source>
</evidence>
<dbReference type="GO" id="GO:0030599">
    <property type="term" value="F:pectinesterase activity"/>
    <property type="evidence" value="ECO:0007669"/>
    <property type="project" value="UniProtKB-UniRule"/>
</dbReference>
<comment type="function">
    <text evidence="15">Acts in the modification of cell walls via demethylesterification of cell wall pectin.</text>
</comment>
<organism evidence="19 20">
    <name type="scientific">Abrus precatorius</name>
    <name type="common">Indian licorice</name>
    <name type="synonym">Glycine abrus</name>
    <dbReference type="NCBI Taxonomy" id="3816"/>
    <lineage>
        <taxon>Eukaryota</taxon>
        <taxon>Viridiplantae</taxon>
        <taxon>Streptophyta</taxon>
        <taxon>Embryophyta</taxon>
        <taxon>Tracheophyta</taxon>
        <taxon>Spermatophyta</taxon>
        <taxon>Magnoliopsida</taxon>
        <taxon>eudicotyledons</taxon>
        <taxon>Gunneridae</taxon>
        <taxon>Pentapetalae</taxon>
        <taxon>rosids</taxon>
        <taxon>fabids</taxon>
        <taxon>Fabales</taxon>
        <taxon>Fabaceae</taxon>
        <taxon>Papilionoideae</taxon>
        <taxon>50 kb inversion clade</taxon>
        <taxon>NPAAA clade</taxon>
        <taxon>indigoferoid/millettioid clade</taxon>
        <taxon>Abreae</taxon>
        <taxon>Abrus</taxon>
    </lineage>
</organism>
<name>A0A8B8LA92_ABRPR</name>
<feature type="domain" description="Pectinesterase inhibitor" evidence="18">
    <location>
        <begin position="35"/>
        <end position="188"/>
    </location>
</feature>
<dbReference type="PROSITE" id="PS00503">
    <property type="entry name" value="PECTINESTERASE_2"/>
    <property type="match status" value="1"/>
</dbReference>
<feature type="chain" id="PRO_5034703347" description="Pectinesterase" evidence="17">
    <location>
        <begin position="29"/>
        <end position="564"/>
    </location>
</feature>
<feature type="signal peptide" evidence="17">
    <location>
        <begin position="1"/>
        <end position="28"/>
    </location>
</feature>
<keyword evidence="12" id="KW-0325">Glycoprotein</keyword>
<keyword evidence="8 17" id="KW-0732">Signal</keyword>
<dbReference type="InterPro" id="IPR033131">
    <property type="entry name" value="Pectinesterase_Asp_AS"/>
</dbReference>
<evidence type="ECO:0000313" key="19">
    <source>
        <dbReference type="Proteomes" id="UP000694853"/>
    </source>
</evidence>